<dbReference type="Gene3D" id="1.20.1250.20">
    <property type="entry name" value="MFS general substrate transporter like domains"/>
    <property type="match status" value="1"/>
</dbReference>
<dbReference type="Proteomes" id="UP000825729">
    <property type="component" value="Unassembled WGS sequence"/>
</dbReference>
<reference evidence="7 8" key="1">
    <citation type="submission" date="2021-07" db="EMBL/GenBank/DDBJ databases">
        <title>The Aristolochia fimbriata genome: insights into angiosperm evolution, floral development and chemical biosynthesis.</title>
        <authorList>
            <person name="Jiao Y."/>
        </authorList>
    </citation>
    <scope>NUCLEOTIDE SEQUENCE [LARGE SCALE GENOMIC DNA]</scope>
    <source>
        <strain evidence="7">IBCAS-2021</strain>
        <tissue evidence="7">Leaf</tissue>
    </source>
</reference>
<evidence type="ECO:0000256" key="3">
    <source>
        <dbReference type="ARBA" id="ARBA00022692"/>
    </source>
</evidence>
<feature type="transmembrane region" description="Helical" evidence="6">
    <location>
        <begin position="189"/>
        <end position="208"/>
    </location>
</feature>
<accession>A0AAV7E199</accession>
<feature type="transmembrane region" description="Helical" evidence="6">
    <location>
        <begin position="101"/>
        <end position="122"/>
    </location>
</feature>
<comment type="similarity">
    <text evidence="2">Belongs to the major facilitator superfamily. Proton-dependent oligopeptide transporter (POT/PTR) (TC 2.A.17) family.</text>
</comment>
<feature type="transmembrane region" description="Helical" evidence="6">
    <location>
        <begin position="380"/>
        <end position="400"/>
    </location>
</feature>
<dbReference type="EMBL" id="JAINDJ010000007">
    <property type="protein sequence ID" value="KAG9441147.1"/>
    <property type="molecule type" value="Genomic_DNA"/>
</dbReference>
<feature type="transmembrane region" description="Helical" evidence="6">
    <location>
        <begin position="421"/>
        <end position="438"/>
    </location>
</feature>
<gene>
    <name evidence="7" type="ORF">H6P81_017001</name>
</gene>
<dbReference type="InterPro" id="IPR036259">
    <property type="entry name" value="MFS_trans_sf"/>
</dbReference>
<evidence type="ECO:0000313" key="7">
    <source>
        <dbReference type="EMBL" id="KAG9441147.1"/>
    </source>
</evidence>
<keyword evidence="8" id="KW-1185">Reference proteome</keyword>
<feature type="transmembrane region" description="Helical" evidence="6">
    <location>
        <begin position="339"/>
        <end position="360"/>
    </location>
</feature>
<dbReference type="PANTHER" id="PTHR11654">
    <property type="entry name" value="OLIGOPEPTIDE TRANSPORTER-RELATED"/>
    <property type="match status" value="1"/>
</dbReference>
<sequence length="588" mass="64621">MASSSAASTIDGSIDKHGKPANKRLTGGWKSAIFLLVNQGLAALAFFGLAVNMVLYLRRVLQQGNADAANTVSKWTGAVYMFSLVGAFLSDSYWGRYLTCLIFQIIFVLGLVLLSVSSRLFLVKPPGCGDGKLECMPVSTLGQVLFYLSIYLIAIGNGGYQPNLATFGADQFDENDPNERKSKVAFFSYFYVALNLGSLFSNTILVYFEDTGDWDIGFYTAAGSAVAALLLFWARSPVYRRFKPSGNPLTRVAQVIVAASRKWGVAVPRDSSELYEVEGKESAIAGSRKIHHSDKFKFLDKAATITYQDVFADETQDKDPWRLCTVTQVEEVKCVMKMLPIWVCTIIYSVVFTQMASVFVEQGATMSTSFHGFEIPPASMSAFDILSVAFFVFFYQRLLVPVAGRMLGNPRGLTELQRMGVGLIICILAMVAAGVVEVERLKRVVVSGEYSDDRSSSLTILWQIPQYVLIGVSEVFMYVGQLEFFNSQAPDGIKSFGSSLCMASMSLGNFASSILITIVMEVSTKLGGVGWIPENLNKGHLNRWFFLLAGLTAVDFVAYLICAKWYKYIEVDANGGDEDAKEMPVLSV</sequence>
<feature type="transmembrane region" description="Helical" evidence="6">
    <location>
        <begin position="78"/>
        <end position="95"/>
    </location>
</feature>
<evidence type="ECO:0000256" key="5">
    <source>
        <dbReference type="ARBA" id="ARBA00023136"/>
    </source>
</evidence>
<comment type="caution">
    <text evidence="7">The sequence shown here is derived from an EMBL/GenBank/DDBJ whole genome shotgun (WGS) entry which is preliminary data.</text>
</comment>
<evidence type="ECO:0000256" key="6">
    <source>
        <dbReference type="SAM" id="Phobius"/>
    </source>
</evidence>
<name>A0AAV7E199_ARIFI</name>
<organism evidence="7 8">
    <name type="scientific">Aristolochia fimbriata</name>
    <name type="common">White veined hardy Dutchman's pipe vine</name>
    <dbReference type="NCBI Taxonomy" id="158543"/>
    <lineage>
        <taxon>Eukaryota</taxon>
        <taxon>Viridiplantae</taxon>
        <taxon>Streptophyta</taxon>
        <taxon>Embryophyta</taxon>
        <taxon>Tracheophyta</taxon>
        <taxon>Spermatophyta</taxon>
        <taxon>Magnoliopsida</taxon>
        <taxon>Magnoliidae</taxon>
        <taxon>Piperales</taxon>
        <taxon>Aristolochiaceae</taxon>
        <taxon>Aristolochia</taxon>
    </lineage>
</organism>
<protein>
    <submittedName>
        <fullName evidence="7">Uncharacterized protein</fullName>
    </submittedName>
</protein>
<feature type="transmembrane region" description="Helical" evidence="6">
    <location>
        <begin position="500"/>
        <end position="524"/>
    </location>
</feature>
<dbReference type="InterPro" id="IPR000109">
    <property type="entry name" value="POT_fam"/>
</dbReference>
<dbReference type="GO" id="GO:0016020">
    <property type="term" value="C:membrane"/>
    <property type="evidence" value="ECO:0007669"/>
    <property type="project" value="UniProtKB-SubCell"/>
</dbReference>
<feature type="transmembrane region" description="Helical" evidence="6">
    <location>
        <begin position="32"/>
        <end position="57"/>
    </location>
</feature>
<comment type="subcellular location">
    <subcellularLocation>
        <location evidence="1">Membrane</location>
        <topology evidence="1">Multi-pass membrane protein</topology>
    </subcellularLocation>
</comment>
<feature type="transmembrane region" description="Helical" evidence="6">
    <location>
        <begin position="458"/>
        <end position="479"/>
    </location>
</feature>
<dbReference type="AlphaFoldDB" id="A0AAV7E199"/>
<evidence type="ECO:0000313" key="8">
    <source>
        <dbReference type="Proteomes" id="UP000825729"/>
    </source>
</evidence>
<evidence type="ECO:0000256" key="1">
    <source>
        <dbReference type="ARBA" id="ARBA00004141"/>
    </source>
</evidence>
<keyword evidence="3 6" id="KW-0812">Transmembrane</keyword>
<feature type="transmembrane region" description="Helical" evidence="6">
    <location>
        <begin position="214"/>
        <end position="234"/>
    </location>
</feature>
<proteinExistence type="inferred from homology"/>
<dbReference type="Pfam" id="PF00854">
    <property type="entry name" value="PTR2"/>
    <property type="match status" value="1"/>
</dbReference>
<feature type="transmembrane region" description="Helical" evidence="6">
    <location>
        <begin position="544"/>
        <end position="562"/>
    </location>
</feature>
<evidence type="ECO:0000256" key="4">
    <source>
        <dbReference type="ARBA" id="ARBA00022989"/>
    </source>
</evidence>
<dbReference type="SUPFAM" id="SSF103473">
    <property type="entry name" value="MFS general substrate transporter"/>
    <property type="match status" value="1"/>
</dbReference>
<keyword evidence="5 6" id="KW-0472">Membrane</keyword>
<dbReference type="GO" id="GO:0022857">
    <property type="term" value="F:transmembrane transporter activity"/>
    <property type="evidence" value="ECO:0007669"/>
    <property type="project" value="InterPro"/>
</dbReference>
<dbReference type="CDD" id="cd17419">
    <property type="entry name" value="MFS_NPF7"/>
    <property type="match status" value="1"/>
</dbReference>
<keyword evidence="4 6" id="KW-1133">Transmembrane helix</keyword>
<evidence type="ECO:0000256" key="2">
    <source>
        <dbReference type="ARBA" id="ARBA00005982"/>
    </source>
</evidence>